<evidence type="ECO:0000313" key="6">
    <source>
        <dbReference type="EMBL" id="USQ94915.1"/>
    </source>
</evidence>
<evidence type="ECO:0000256" key="3">
    <source>
        <dbReference type="SAM" id="MobiDB-lite"/>
    </source>
</evidence>
<proteinExistence type="predicted"/>
<dbReference type="Proteomes" id="UP001057520">
    <property type="component" value="Chromosome"/>
</dbReference>
<name>A0ABY4ZQX8_9CAUL</name>
<dbReference type="PROSITE" id="PS51257">
    <property type="entry name" value="PROKAR_LIPOPROTEIN"/>
    <property type="match status" value="1"/>
</dbReference>
<feature type="active site" description="Nucleophile" evidence="2">
    <location>
        <position position="106"/>
    </location>
</feature>
<feature type="region of interest" description="Disordered" evidence="3">
    <location>
        <begin position="374"/>
        <end position="394"/>
    </location>
</feature>
<feature type="signal peptide" evidence="4">
    <location>
        <begin position="1"/>
        <end position="21"/>
    </location>
</feature>
<evidence type="ECO:0000256" key="1">
    <source>
        <dbReference type="ARBA" id="ARBA00023098"/>
    </source>
</evidence>
<accession>A0ABY4ZQX8</accession>
<gene>
    <name evidence="6" type="ORF">MZV50_20480</name>
</gene>
<keyword evidence="4" id="KW-0732">Signal</keyword>
<dbReference type="Gene3D" id="3.40.1090.10">
    <property type="entry name" value="Cytosolic phospholipase A2 catalytic domain"/>
    <property type="match status" value="1"/>
</dbReference>
<feature type="chain" id="PRO_5046997547" evidence="4">
    <location>
        <begin position="22"/>
        <end position="394"/>
    </location>
</feature>
<feature type="short sequence motif" description="GXGXXG" evidence="2">
    <location>
        <begin position="75"/>
        <end position="80"/>
    </location>
</feature>
<organism evidence="6 7">
    <name type="scientific">Caulobacter segnis</name>
    <dbReference type="NCBI Taxonomy" id="88688"/>
    <lineage>
        <taxon>Bacteria</taxon>
        <taxon>Pseudomonadati</taxon>
        <taxon>Pseudomonadota</taxon>
        <taxon>Alphaproteobacteria</taxon>
        <taxon>Caulobacterales</taxon>
        <taxon>Caulobacteraceae</taxon>
        <taxon>Caulobacter</taxon>
    </lineage>
</organism>
<feature type="domain" description="PNPLA" evidence="5">
    <location>
        <begin position="71"/>
        <end position="262"/>
    </location>
</feature>
<evidence type="ECO:0000256" key="2">
    <source>
        <dbReference type="PROSITE-ProRule" id="PRU01161"/>
    </source>
</evidence>
<keyword evidence="1 2" id="KW-0443">Lipid metabolism</keyword>
<protein>
    <submittedName>
        <fullName evidence="6">Patatin-like phospholipase family protein</fullName>
    </submittedName>
</protein>
<sequence>MARLFAALLSVLLLAACGSLPRDPFTASDLAGEAPQGLSDVRFNASDAGAGIRFAEAARTRRAGQKTFDVLAISGGGSNGAYGAGILVGWTKTGHRPEFDIVTGVSTGALTAPFAFLGPDWDRRLTEAYTSKAADRILERRGLDLLFRPGFYDTKALRGLVEKYVDAPMLYAIAMEQARGRRLLIATTNLDTEETVIWDMGAIAARGDEASLKLFRDVLVASASIPGVFPPTLIEVEGSGRRLSEMHVDGGVTTPFFVAPESLLLWTAPKSGEARPGRITVLVNGKVGGAFGFTKGGTLSVLGRSWLTMSKALMRTHLTASAAFARRNGGSLVYAAIPDDALVDTSGLDFSASNRIDLFELGRRRAEMGVAWTTPATPEEPTPPLVATPAAASR</sequence>
<evidence type="ECO:0000259" key="5">
    <source>
        <dbReference type="PROSITE" id="PS51635"/>
    </source>
</evidence>
<evidence type="ECO:0000256" key="4">
    <source>
        <dbReference type="SAM" id="SignalP"/>
    </source>
</evidence>
<keyword evidence="7" id="KW-1185">Reference proteome</keyword>
<feature type="short sequence motif" description="DGA/G" evidence="2">
    <location>
        <begin position="249"/>
        <end position="251"/>
    </location>
</feature>
<keyword evidence="2" id="KW-0442">Lipid degradation</keyword>
<feature type="short sequence motif" description="GXSXG" evidence="2">
    <location>
        <begin position="104"/>
        <end position="108"/>
    </location>
</feature>
<dbReference type="Pfam" id="PF01734">
    <property type="entry name" value="Patatin"/>
    <property type="match status" value="1"/>
</dbReference>
<dbReference type="PROSITE" id="PS51635">
    <property type="entry name" value="PNPLA"/>
    <property type="match status" value="1"/>
</dbReference>
<keyword evidence="2" id="KW-0378">Hydrolase</keyword>
<dbReference type="InterPro" id="IPR016035">
    <property type="entry name" value="Acyl_Trfase/lysoPLipase"/>
</dbReference>
<dbReference type="SUPFAM" id="SSF52151">
    <property type="entry name" value="FabD/lysophospholipase-like"/>
    <property type="match status" value="1"/>
</dbReference>
<feature type="active site" description="Proton acceptor" evidence="2">
    <location>
        <position position="249"/>
    </location>
</feature>
<evidence type="ECO:0000313" key="7">
    <source>
        <dbReference type="Proteomes" id="UP001057520"/>
    </source>
</evidence>
<reference evidence="6 7" key="1">
    <citation type="submission" date="2022-04" db="EMBL/GenBank/DDBJ databases">
        <title>Genome sequence of soybean root-associated Caulobacter segnis RL271.</title>
        <authorList>
            <person name="Longley R."/>
            <person name="Bonito G."/>
            <person name="Trigodet F."/>
            <person name="Crosson S."/>
            <person name="Fiebig A."/>
        </authorList>
    </citation>
    <scope>NUCLEOTIDE SEQUENCE [LARGE SCALE GENOMIC DNA]</scope>
    <source>
        <strain evidence="6 7">RL271</strain>
    </source>
</reference>
<dbReference type="InterPro" id="IPR002641">
    <property type="entry name" value="PNPLA_dom"/>
</dbReference>
<dbReference type="EMBL" id="CP096040">
    <property type="protein sequence ID" value="USQ94915.1"/>
    <property type="molecule type" value="Genomic_DNA"/>
</dbReference>